<name>A0A6A4SB97_SCOMX</name>
<accession>A0A6A4SB97</accession>
<evidence type="ECO:0000313" key="2">
    <source>
        <dbReference type="Proteomes" id="UP000438429"/>
    </source>
</evidence>
<evidence type="ECO:0000313" key="1">
    <source>
        <dbReference type="EMBL" id="KAF0028361.1"/>
    </source>
</evidence>
<organism evidence="1 2">
    <name type="scientific">Scophthalmus maximus</name>
    <name type="common">Turbot</name>
    <name type="synonym">Psetta maxima</name>
    <dbReference type="NCBI Taxonomy" id="52904"/>
    <lineage>
        <taxon>Eukaryota</taxon>
        <taxon>Metazoa</taxon>
        <taxon>Chordata</taxon>
        <taxon>Craniata</taxon>
        <taxon>Vertebrata</taxon>
        <taxon>Euteleostomi</taxon>
        <taxon>Actinopterygii</taxon>
        <taxon>Neopterygii</taxon>
        <taxon>Teleostei</taxon>
        <taxon>Neoteleostei</taxon>
        <taxon>Acanthomorphata</taxon>
        <taxon>Carangaria</taxon>
        <taxon>Pleuronectiformes</taxon>
        <taxon>Pleuronectoidei</taxon>
        <taxon>Scophthalmidae</taxon>
        <taxon>Scophthalmus</taxon>
    </lineage>
</organism>
<protein>
    <submittedName>
        <fullName evidence="1">Uncharacterized protein</fullName>
    </submittedName>
</protein>
<comment type="caution">
    <text evidence="1">The sequence shown here is derived from an EMBL/GenBank/DDBJ whole genome shotgun (WGS) entry which is preliminary data.</text>
</comment>
<dbReference type="EMBL" id="VEVO01000017">
    <property type="protein sequence ID" value="KAF0028361.1"/>
    <property type="molecule type" value="Genomic_DNA"/>
</dbReference>
<reference evidence="1 2" key="1">
    <citation type="submission" date="2019-06" db="EMBL/GenBank/DDBJ databases">
        <title>Draft genomes of female and male turbot (Scophthalmus maximus).</title>
        <authorList>
            <person name="Xu H."/>
            <person name="Xu X.-W."/>
            <person name="Shao C."/>
            <person name="Chen S."/>
        </authorList>
    </citation>
    <scope>NUCLEOTIDE SEQUENCE [LARGE SCALE GENOMIC DNA]</scope>
    <source>
        <strain evidence="1">Ysfricsl-2016a</strain>
        <tissue evidence="1">Blood</tissue>
    </source>
</reference>
<proteinExistence type="predicted"/>
<gene>
    <name evidence="1" type="ORF">F2P81_019448</name>
</gene>
<dbReference type="Proteomes" id="UP000438429">
    <property type="component" value="Unassembled WGS sequence"/>
</dbReference>
<sequence length="94" mass="10753">MDMDGKCLSFYFLSPCSQSKSCPTISDLIRQNEEGFPFCRCSGWMDMESGPKKRHTRGFINGDERNTEREIAMSYSSYWTGDQPGHDVKASPRK</sequence>
<dbReference type="AlphaFoldDB" id="A0A6A4SB97"/>